<evidence type="ECO:0000313" key="3">
    <source>
        <dbReference type="Proteomes" id="UP001419268"/>
    </source>
</evidence>
<protein>
    <submittedName>
        <fullName evidence="2">Uncharacterized protein</fullName>
    </submittedName>
</protein>
<dbReference type="AlphaFoldDB" id="A0AAP0KUE8"/>
<feature type="region of interest" description="Disordered" evidence="1">
    <location>
        <begin position="1"/>
        <end position="24"/>
    </location>
</feature>
<evidence type="ECO:0000313" key="2">
    <source>
        <dbReference type="EMBL" id="KAK9158931.1"/>
    </source>
</evidence>
<proteinExistence type="predicted"/>
<gene>
    <name evidence="2" type="ORF">Scep_005505</name>
</gene>
<dbReference type="EMBL" id="JBBNAG010000002">
    <property type="protein sequence ID" value="KAK9158931.1"/>
    <property type="molecule type" value="Genomic_DNA"/>
</dbReference>
<accession>A0AAP0KUE8</accession>
<reference evidence="2 3" key="1">
    <citation type="submission" date="2024-01" db="EMBL/GenBank/DDBJ databases">
        <title>Genome assemblies of Stephania.</title>
        <authorList>
            <person name="Yang L."/>
        </authorList>
    </citation>
    <scope>NUCLEOTIDE SEQUENCE [LARGE SCALE GENOMIC DNA]</scope>
    <source>
        <strain evidence="2">JXDWG</strain>
        <tissue evidence="2">Leaf</tissue>
    </source>
</reference>
<dbReference type="Proteomes" id="UP001419268">
    <property type="component" value="Unassembled WGS sequence"/>
</dbReference>
<name>A0AAP0KUE8_9MAGN</name>
<evidence type="ECO:0000256" key="1">
    <source>
        <dbReference type="SAM" id="MobiDB-lite"/>
    </source>
</evidence>
<comment type="caution">
    <text evidence="2">The sequence shown here is derived from an EMBL/GenBank/DDBJ whole genome shotgun (WGS) entry which is preliminary data.</text>
</comment>
<keyword evidence="3" id="KW-1185">Reference proteome</keyword>
<feature type="compositionally biased region" description="Polar residues" evidence="1">
    <location>
        <begin position="7"/>
        <end position="19"/>
    </location>
</feature>
<sequence length="162" mass="18021">MIPELQRPTQRHNTQNSENVAAGVEPGPSAKIGIEIKCQFAFGKKLEEKYFDEEFVSEEEINGVLFLYGDGKVNPIFFEEDSDNLDEGPKFDDDGCDFVEDKVVSGDDGFIIEVVSYKDPQVLKVVVGGTIVNKSSVKDFSTINSLLLAFQMMRSSLSLKIK</sequence>
<organism evidence="2 3">
    <name type="scientific">Stephania cephalantha</name>
    <dbReference type="NCBI Taxonomy" id="152367"/>
    <lineage>
        <taxon>Eukaryota</taxon>
        <taxon>Viridiplantae</taxon>
        <taxon>Streptophyta</taxon>
        <taxon>Embryophyta</taxon>
        <taxon>Tracheophyta</taxon>
        <taxon>Spermatophyta</taxon>
        <taxon>Magnoliopsida</taxon>
        <taxon>Ranunculales</taxon>
        <taxon>Menispermaceae</taxon>
        <taxon>Menispermoideae</taxon>
        <taxon>Cissampelideae</taxon>
        <taxon>Stephania</taxon>
    </lineage>
</organism>